<gene>
    <name evidence="6" type="ORF">ABIA69_000046</name>
</gene>
<dbReference type="Pfam" id="PF05277">
    <property type="entry name" value="DUF726"/>
    <property type="match status" value="1"/>
</dbReference>
<evidence type="ECO:0000256" key="1">
    <source>
        <dbReference type="ARBA" id="ARBA00004141"/>
    </source>
</evidence>
<feature type="transmembrane region" description="Helical" evidence="5">
    <location>
        <begin position="239"/>
        <end position="267"/>
    </location>
</feature>
<dbReference type="Proteomes" id="UP001549363">
    <property type="component" value="Unassembled WGS sequence"/>
</dbReference>
<name>A0ABV2PE20_9BACI</name>
<sequence>MKKFPYKVLTVVTLATVITATNSNSIHALAQKQNVQVQIAQEQKNGNYELGPEGLKKALAETGSHILVMDLYAKTMIKQPNVNLSNIDLGSEGGDLIKNIHLNQELSRINANYWLDTAKPKIQKTARNIVNYDEQFQNYYDTLVDFAQKKDKEGLKEGISDLVSTIDINSKEVTEVIKMLEAFKTKLYTNTIDFKNNVGGPDGKGGLTAILAGKQALVPQLQAEIEQLRATQQAHFDNVLAWSIGGGLGAAILVIGTIAGGVVIVVTGGTATPVVVGGLTALGAAGIGLGTAAGVVASSHMNAYNEISHRIGELSMKADLANQAVISLTNTKDTLTYLYQTVDQAIMSLTNIQLQWHTMGANYKDLYDNIDQMQDHKLSLIPDDLKAAKQSWNDIHKDAEFIAKDIAFTQELTN</sequence>
<dbReference type="Gene3D" id="1.20.1170.10">
    <property type="match status" value="1"/>
</dbReference>
<dbReference type="PANTHER" id="PTHR38443:SF2">
    <property type="entry name" value="NON-HEMOLYTIC ENTEROTOXIN LYTIC COMPONENT L1"/>
    <property type="match status" value="1"/>
</dbReference>
<dbReference type="Pfam" id="PF05791">
    <property type="entry name" value="Bacillus_HBL"/>
    <property type="match status" value="1"/>
</dbReference>
<dbReference type="InterPro" id="IPR052785">
    <property type="entry name" value="Enterotoxin_cmpnt"/>
</dbReference>
<organism evidence="6 7">
    <name type="scientific">Lysinibacillus parviboronicapiens</name>
    <dbReference type="NCBI Taxonomy" id="436516"/>
    <lineage>
        <taxon>Bacteria</taxon>
        <taxon>Bacillati</taxon>
        <taxon>Bacillota</taxon>
        <taxon>Bacilli</taxon>
        <taxon>Bacillales</taxon>
        <taxon>Bacillaceae</taxon>
        <taxon>Lysinibacillus</taxon>
    </lineage>
</organism>
<dbReference type="CDD" id="cd22653">
    <property type="entry name" value="ClyA_HblB-like"/>
    <property type="match status" value="1"/>
</dbReference>
<protein>
    <submittedName>
        <fullName evidence="6">Hemolysin BL lytic component L1</fullName>
    </submittedName>
</protein>
<keyword evidence="7" id="KW-1185">Reference proteome</keyword>
<dbReference type="InterPro" id="IPR008414">
    <property type="entry name" value="HBL"/>
</dbReference>
<evidence type="ECO:0000256" key="2">
    <source>
        <dbReference type="ARBA" id="ARBA00022692"/>
    </source>
</evidence>
<dbReference type="SUPFAM" id="SSF58100">
    <property type="entry name" value="Bacterial hemolysins"/>
    <property type="match status" value="1"/>
</dbReference>
<evidence type="ECO:0000256" key="5">
    <source>
        <dbReference type="SAM" id="Phobius"/>
    </source>
</evidence>
<keyword evidence="3 5" id="KW-1133">Transmembrane helix</keyword>
<comment type="caution">
    <text evidence="6">The sequence shown here is derived from an EMBL/GenBank/DDBJ whole genome shotgun (WGS) entry which is preliminary data.</text>
</comment>
<evidence type="ECO:0000256" key="3">
    <source>
        <dbReference type="ARBA" id="ARBA00022989"/>
    </source>
</evidence>
<evidence type="ECO:0000313" key="6">
    <source>
        <dbReference type="EMBL" id="MET4558903.1"/>
    </source>
</evidence>
<dbReference type="RefSeq" id="WP_354470639.1">
    <property type="nucleotide sequence ID" value="NZ_JBEPSB010000001.1"/>
</dbReference>
<evidence type="ECO:0000313" key="7">
    <source>
        <dbReference type="Proteomes" id="UP001549363"/>
    </source>
</evidence>
<dbReference type="EMBL" id="JBEPSB010000001">
    <property type="protein sequence ID" value="MET4558903.1"/>
    <property type="molecule type" value="Genomic_DNA"/>
</dbReference>
<keyword evidence="2 5" id="KW-0812">Transmembrane</keyword>
<evidence type="ECO:0000256" key="4">
    <source>
        <dbReference type="ARBA" id="ARBA00023136"/>
    </source>
</evidence>
<comment type="subcellular location">
    <subcellularLocation>
        <location evidence="1">Membrane</location>
        <topology evidence="1">Multi-pass membrane protein</topology>
    </subcellularLocation>
</comment>
<accession>A0ABV2PE20</accession>
<reference evidence="6 7" key="1">
    <citation type="submission" date="2024-06" db="EMBL/GenBank/DDBJ databases">
        <title>Sorghum-associated microbial communities from plants grown in Nebraska, USA.</title>
        <authorList>
            <person name="Schachtman D."/>
        </authorList>
    </citation>
    <scope>NUCLEOTIDE SEQUENCE [LARGE SCALE GENOMIC DNA]</scope>
    <source>
        <strain evidence="6 7">736</strain>
    </source>
</reference>
<proteinExistence type="predicted"/>
<dbReference type="PANTHER" id="PTHR38443">
    <property type="match status" value="1"/>
</dbReference>
<feature type="transmembrane region" description="Helical" evidence="5">
    <location>
        <begin position="274"/>
        <end position="297"/>
    </location>
</feature>
<dbReference type="InterPro" id="IPR007941">
    <property type="entry name" value="DUF726"/>
</dbReference>
<keyword evidence="4 5" id="KW-0472">Membrane</keyword>